<evidence type="ECO:0000313" key="1">
    <source>
        <dbReference type="EMBL" id="HIU03231.1"/>
    </source>
</evidence>
<dbReference type="InterPro" id="IPR021246">
    <property type="entry name" value="DUF2797"/>
</dbReference>
<protein>
    <submittedName>
        <fullName evidence="1">DUF2797 domain-containing protein</fullName>
    </submittedName>
</protein>
<proteinExistence type="predicted"/>
<dbReference type="Proteomes" id="UP000824164">
    <property type="component" value="Unassembled WGS sequence"/>
</dbReference>
<organism evidence="1 2">
    <name type="scientific">Candidatus Onthocola gallistercoris</name>
    <dbReference type="NCBI Taxonomy" id="2840876"/>
    <lineage>
        <taxon>Bacteria</taxon>
        <taxon>Bacillati</taxon>
        <taxon>Bacillota</taxon>
        <taxon>Bacilli</taxon>
        <taxon>Candidatus Onthocola</taxon>
    </lineage>
</organism>
<dbReference type="Pfam" id="PF10977">
    <property type="entry name" value="DUF2797"/>
    <property type="match status" value="1"/>
</dbReference>
<evidence type="ECO:0000313" key="2">
    <source>
        <dbReference type="Proteomes" id="UP000824164"/>
    </source>
</evidence>
<reference evidence="1" key="1">
    <citation type="submission" date="2020-10" db="EMBL/GenBank/DDBJ databases">
        <authorList>
            <person name="Gilroy R."/>
        </authorList>
    </citation>
    <scope>NUCLEOTIDE SEQUENCE</scope>
    <source>
        <strain evidence="1">CHK187-14744</strain>
    </source>
</reference>
<gene>
    <name evidence="1" type="ORF">IAB63_08275</name>
</gene>
<sequence length="293" mass="34482">MYQLIGLEWFDRTPYLVFNVLPEKSIKYKKLSGYLYIKRGGEQYCVGYHKLDTGVHIPCDNTTKMPGGKYKQCKKCEEKEGFYDCKICNGESCHASNSIALKYCNQEHLVYLAYFEPDIIKVGTASEIRKEERLLEQGALYFYYIANVNSGRAARIIEREISKLGITTRVSTKHKLCNFIIKQPKELIEKKMEKEYLRIISLLPKYRNNFLKKPIVNDFLYLSEQLRPDFEDEFYQLDFFSDHKTYKNYFIYKGDVIQGEYLGTIGSIIALKNKNKTFIVDLKQFFGWEVFLD</sequence>
<dbReference type="AlphaFoldDB" id="A0A9D1KWG7"/>
<name>A0A9D1KWG7_9FIRM</name>
<dbReference type="EMBL" id="DVLT01000049">
    <property type="protein sequence ID" value="HIU03231.1"/>
    <property type="molecule type" value="Genomic_DNA"/>
</dbReference>
<reference evidence="1" key="2">
    <citation type="journal article" date="2021" name="PeerJ">
        <title>Extensive microbial diversity within the chicken gut microbiome revealed by metagenomics and culture.</title>
        <authorList>
            <person name="Gilroy R."/>
            <person name="Ravi A."/>
            <person name="Getino M."/>
            <person name="Pursley I."/>
            <person name="Horton D.L."/>
            <person name="Alikhan N.F."/>
            <person name="Baker D."/>
            <person name="Gharbi K."/>
            <person name="Hall N."/>
            <person name="Watson M."/>
            <person name="Adriaenssens E.M."/>
            <person name="Foster-Nyarko E."/>
            <person name="Jarju S."/>
            <person name="Secka A."/>
            <person name="Antonio M."/>
            <person name="Oren A."/>
            <person name="Chaudhuri R.R."/>
            <person name="La Ragione R."/>
            <person name="Hildebrand F."/>
            <person name="Pallen M.J."/>
        </authorList>
    </citation>
    <scope>NUCLEOTIDE SEQUENCE</scope>
    <source>
        <strain evidence="1">CHK187-14744</strain>
    </source>
</reference>
<comment type="caution">
    <text evidence="1">The sequence shown here is derived from an EMBL/GenBank/DDBJ whole genome shotgun (WGS) entry which is preliminary data.</text>
</comment>
<accession>A0A9D1KWG7</accession>